<protein>
    <submittedName>
        <fullName evidence="1">Uncharacterized protein</fullName>
    </submittedName>
</protein>
<sequence length="196" mass="22787">MEAESRSMKIVHRNGAVEEITPEIPDGERGQFLSKFATSPAFLSSSRYGSYRLTFDLRDVLDRYSEQFCAGRPPVMRIWKTELFKQAVMYVVLVHSPSENEKFSQHPLLTEEENSICAFRKEPEPHFIWRPQAMCEKHSLSRETHVWHQTAALCVDHVALTLLVDDQVLRFTEQKLRRSLSFCEKGDRPVKFNTVL</sequence>
<organism evidence="1 2">
    <name type="scientific">Mugilogobius chulae</name>
    <name type="common">yellowstripe goby</name>
    <dbReference type="NCBI Taxonomy" id="88201"/>
    <lineage>
        <taxon>Eukaryota</taxon>
        <taxon>Metazoa</taxon>
        <taxon>Chordata</taxon>
        <taxon>Craniata</taxon>
        <taxon>Vertebrata</taxon>
        <taxon>Euteleostomi</taxon>
        <taxon>Actinopterygii</taxon>
        <taxon>Neopterygii</taxon>
        <taxon>Teleostei</taxon>
        <taxon>Neoteleostei</taxon>
        <taxon>Acanthomorphata</taxon>
        <taxon>Gobiaria</taxon>
        <taxon>Gobiiformes</taxon>
        <taxon>Gobioidei</taxon>
        <taxon>Gobiidae</taxon>
        <taxon>Gobionellinae</taxon>
        <taxon>Mugilogobius</taxon>
    </lineage>
</organism>
<dbReference type="Proteomes" id="UP001460270">
    <property type="component" value="Unassembled WGS sequence"/>
</dbReference>
<comment type="caution">
    <text evidence="1">The sequence shown here is derived from an EMBL/GenBank/DDBJ whole genome shotgun (WGS) entry which is preliminary data.</text>
</comment>
<proteinExistence type="predicted"/>
<dbReference type="EMBL" id="JBBPFD010000005">
    <property type="protein sequence ID" value="KAK7925632.1"/>
    <property type="molecule type" value="Genomic_DNA"/>
</dbReference>
<name>A0AAW0PJH9_9GOBI</name>
<reference evidence="2" key="1">
    <citation type="submission" date="2024-04" db="EMBL/GenBank/DDBJ databases">
        <title>Salinicola lusitanus LLJ914,a marine bacterium isolated from the Okinawa Trough.</title>
        <authorList>
            <person name="Li J."/>
        </authorList>
    </citation>
    <scope>NUCLEOTIDE SEQUENCE [LARGE SCALE GENOMIC DNA]</scope>
</reference>
<evidence type="ECO:0000313" key="2">
    <source>
        <dbReference type="Proteomes" id="UP001460270"/>
    </source>
</evidence>
<evidence type="ECO:0000313" key="1">
    <source>
        <dbReference type="EMBL" id="KAK7925632.1"/>
    </source>
</evidence>
<gene>
    <name evidence="1" type="ORF">WMY93_007942</name>
</gene>
<keyword evidence="2" id="KW-1185">Reference proteome</keyword>
<dbReference type="AlphaFoldDB" id="A0AAW0PJH9"/>
<accession>A0AAW0PJH9</accession>